<evidence type="ECO:0000256" key="1">
    <source>
        <dbReference type="ARBA" id="ARBA00005015"/>
    </source>
</evidence>
<keyword evidence="6 13" id="KW-0808">Transferase</keyword>
<dbReference type="PIRSF" id="PIRSF000676">
    <property type="entry name" value="Homoser_kin"/>
    <property type="match status" value="1"/>
</dbReference>
<dbReference type="PROSITE" id="PS00627">
    <property type="entry name" value="GHMP_KINASES_ATP"/>
    <property type="match status" value="1"/>
</dbReference>
<keyword evidence="13" id="KW-0963">Cytoplasm</keyword>
<evidence type="ECO:0000256" key="7">
    <source>
        <dbReference type="ARBA" id="ARBA00022697"/>
    </source>
</evidence>
<evidence type="ECO:0000256" key="5">
    <source>
        <dbReference type="ARBA" id="ARBA00022605"/>
    </source>
</evidence>
<dbReference type="PRINTS" id="PR00958">
    <property type="entry name" value="HOMSERKINASE"/>
</dbReference>
<dbReference type="Pfam" id="PF08544">
    <property type="entry name" value="GHMP_kinases_C"/>
    <property type="match status" value="1"/>
</dbReference>
<reference evidence="16 17" key="1">
    <citation type="submission" date="2018-07" db="EMBL/GenBank/DDBJ databases">
        <title>Sequencing the genomes of 1000 actinobacteria strains.</title>
        <authorList>
            <person name="Klenk H.-P."/>
        </authorList>
    </citation>
    <scope>NUCLEOTIDE SEQUENCE [LARGE SCALE GENOMIC DNA]</scope>
    <source>
        <strain evidence="16 17">DSM 14442</strain>
    </source>
</reference>
<name>A0A3D9L989_9MICC</name>
<gene>
    <name evidence="13" type="primary">thrB</name>
    <name evidence="16" type="ORF">C8E99_0439</name>
</gene>
<dbReference type="GO" id="GO:0005737">
    <property type="term" value="C:cytoplasm"/>
    <property type="evidence" value="ECO:0007669"/>
    <property type="project" value="UniProtKB-SubCell"/>
</dbReference>
<evidence type="ECO:0000256" key="11">
    <source>
        <dbReference type="ARBA" id="ARBA00049375"/>
    </source>
</evidence>
<keyword evidence="5 13" id="KW-0028">Amino-acid biosynthesis</keyword>
<dbReference type="GO" id="GO:0009088">
    <property type="term" value="P:threonine biosynthetic process"/>
    <property type="evidence" value="ECO:0007669"/>
    <property type="project" value="UniProtKB-UniRule"/>
</dbReference>
<dbReference type="Pfam" id="PF00288">
    <property type="entry name" value="GHMP_kinases_N"/>
    <property type="match status" value="1"/>
</dbReference>
<keyword evidence="8 13" id="KW-0547">Nucleotide-binding</keyword>
<dbReference type="HAMAP" id="MF_00384">
    <property type="entry name" value="Homoser_kinase"/>
    <property type="match status" value="1"/>
</dbReference>
<dbReference type="InterPro" id="IPR000870">
    <property type="entry name" value="Homoserine_kinase"/>
</dbReference>
<dbReference type="AlphaFoldDB" id="A0A3D9L989"/>
<proteinExistence type="inferred from homology"/>
<dbReference type="GO" id="GO:0004413">
    <property type="term" value="F:homoserine kinase activity"/>
    <property type="evidence" value="ECO:0007669"/>
    <property type="project" value="UniProtKB-UniRule"/>
</dbReference>
<keyword evidence="7 13" id="KW-0791">Threonine biosynthesis</keyword>
<dbReference type="RefSeq" id="WP_115930921.1">
    <property type="nucleotide sequence ID" value="NZ_QREH01000001.1"/>
</dbReference>
<evidence type="ECO:0000256" key="4">
    <source>
        <dbReference type="ARBA" id="ARBA00017858"/>
    </source>
</evidence>
<dbReference type="UniPathway" id="UPA00050">
    <property type="reaction ID" value="UER00064"/>
</dbReference>
<keyword evidence="17" id="KW-1185">Reference proteome</keyword>
<evidence type="ECO:0000313" key="16">
    <source>
        <dbReference type="EMBL" id="REE02662.1"/>
    </source>
</evidence>
<evidence type="ECO:0000256" key="9">
    <source>
        <dbReference type="ARBA" id="ARBA00022777"/>
    </source>
</evidence>
<dbReference type="InterPro" id="IPR014721">
    <property type="entry name" value="Ribsml_uS5_D2-typ_fold_subgr"/>
</dbReference>
<evidence type="ECO:0000256" key="8">
    <source>
        <dbReference type="ARBA" id="ARBA00022741"/>
    </source>
</evidence>
<accession>A0A3D9L989</accession>
<dbReference type="OrthoDB" id="9769912at2"/>
<dbReference type="SUPFAM" id="SSF54211">
    <property type="entry name" value="Ribosomal protein S5 domain 2-like"/>
    <property type="match status" value="1"/>
</dbReference>
<comment type="function">
    <text evidence="12 13">Catalyzes the ATP-dependent phosphorylation of L-homoserine to L-homoserine phosphate.</text>
</comment>
<evidence type="ECO:0000256" key="10">
    <source>
        <dbReference type="ARBA" id="ARBA00022840"/>
    </source>
</evidence>
<dbReference type="PANTHER" id="PTHR20861:SF1">
    <property type="entry name" value="HOMOSERINE KINASE"/>
    <property type="match status" value="1"/>
</dbReference>
<dbReference type="InterPro" id="IPR006203">
    <property type="entry name" value="GHMP_knse_ATP-bd_CS"/>
</dbReference>
<dbReference type="EC" id="2.7.1.39" evidence="3 13"/>
<evidence type="ECO:0000256" key="12">
    <source>
        <dbReference type="ARBA" id="ARBA00049954"/>
    </source>
</evidence>
<comment type="caution">
    <text evidence="16">The sequence shown here is derived from an EMBL/GenBank/DDBJ whole genome shotgun (WGS) entry which is preliminary data.</text>
</comment>
<comment type="similarity">
    <text evidence="2 13">Belongs to the GHMP kinase family. Homoserine kinase subfamily.</text>
</comment>
<comment type="catalytic activity">
    <reaction evidence="11 13">
        <text>L-homoserine + ATP = O-phospho-L-homoserine + ADP + H(+)</text>
        <dbReference type="Rhea" id="RHEA:13985"/>
        <dbReference type="ChEBI" id="CHEBI:15378"/>
        <dbReference type="ChEBI" id="CHEBI:30616"/>
        <dbReference type="ChEBI" id="CHEBI:57476"/>
        <dbReference type="ChEBI" id="CHEBI:57590"/>
        <dbReference type="ChEBI" id="CHEBI:456216"/>
        <dbReference type="EC" id="2.7.1.39"/>
    </reaction>
</comment>
<evidence type="ECO:0000256" key="2">
    <source>
        <dbReference type="ARBA" id="ARBA00007370"/>
    </source>
</evidence>
<keyword evidence="9 13" id="KW-0418">Kinase</keyword>
<dbReference type="InterPro" id="IPR013750">
    <property type="entry name" value="GHMP_kinase_C_dom"/>
</dbReference>
<dbReference type="Gene3D" id="3.30.230.10">
    <property type="match status" value="1"/>
</dbReference>
<dbReference type="InterPro" id="IPR006204">
    <property type="entry name" value="GHMP_kinase_N_dom"/>
</dbReference>
<organism evidence="16 17">
    <name type="scientific">Citricoccus muralis</name>
    <dbReference type="NCBI Taxonomy" id="169134"/>
    <lineage>
        <taxon>Bacteria</taxon>
        <taxon>Bacillati</taxon>
        <taxon>Actinomycetota</taxon>
        <taxon>Actinomycetes</taxon>
        <taxon>Micrococcales</taxon>
        <taxon>Micrococcaceae</taxon>
        <taxon>Citricoccus</taxon>
    </lineage>
</organism>
<sequence length="333" mass="34425">MPNRPEQGLDASLEQGLRSVPVGVTVRVSVPATSANLGPGFDSMGLALDLRDDVEVTTVDEGFSAVVQGEGAGVVPTDASHLVIATLRGYLLERGWEVPGLELVATNRIPHGRGLGSSAAAHASAILLADALLPQDERASEADLLNAASHLEGHPDNVAPALAGGLTVSWEETGRYRSSAMRPHPAVVPVVAIPARPLSTETARGLLPAQVPHHVAAANAGRVGLLVHALTQVPSLLLAGTRDWLHQDQREPAMPESVGLVRELRRQGLAAVVSGAGPTVMVLADGMDQADGARTAMQAGLEGSAQPWRVSILPVDSAGAKVETHRSGQPISG</sequence>
<dbReference type="EMBL" id="QREH01000001">
    <property type="protein sequence ID" value="REE02662.1"/>
    <property type="molecule type" value="Genomic_DNA"/>
</dbReference>
<dbReference type="InterPro" id="IPR036554">
    <property type="entry name" value="GHMP_kinase_C_sf"/>
</dbReference>
<evidence type="ECO:0000313" key="17">
    <source>
        <dbReference type="Proteomes" id="UP000256727"/>
    </source>
</evidence>
<evidence type="ECO:0000256" key="3">
    <source>
        <dbReference type="ARBA" id="ARBA00012078"/>
    </source>
</evidence>
<dbReference type="Proteomes" id="UP000256727">
    <property type="component" value="Unassembled WGS sequence"/>
</dbReference>
<evidence type="ECO:0000259" key="15">
    <source>
        <dbReference type="Pfam" id="PF08544"/>
    </source>
</evidence>
<evidence type="ECO:0000256" key="6">
    <source>
        <dbReference type="ARBA" id="ARBA00022679"/>
    </source>
</evidence>
<keyword evidence="10 13" id="KW-0067">ATP-binding</keyword>
<protein>
    <recommendedName>
        <fullName evidence="4 13">Homoserine kinase</fullName>
        <shortName evidence="13">HK</shortName>
        <shortName evidence="13">HSK</shortName>
        <ecNumber evidence="3 13">2.7.1.39</ecNumber>
    </recommendedName>
</protein>
<dbReference type="SUPFAM" id="SSF55060">
    <property type="entry name" value="GHMP Kinase, C-terminal domain"/>
    <property type="match status" value="1"/>
</dbReference>
<feature type="binding site" evidence="13">
    <location>
        <begin position="110"/>
        <end position="120"/>
    </location>
    <ligand>
        <name>ATP</name>
        <dbReference type="ChEBI" id="CHEBI:30616"/>
    </ligand>
</feature>
<comment type="subcellular location">
    <subcellularLocation>
        <location evidence="13">Cytoplasm</location>
    </subcellularLocation>
</comment>
<feature type="domain" description="GHMP kinase N-terminal" evidence="14">
    <location>
        <begin position="84"/>
        <end position="165"/>
    </location>
</feature>
<dbReference type="PANTHER" id="PTHR20861">
    <property type="entry name" value="HOMOSERINE/4-DIPHOSPHOCYTIDYL-2-C-METHYL-D-ERYTHRITOL KINASE"/>
    <property type="match status" value="1"/>
</dbReference>
<dbReference type="NCBIfam" id="TIGR00191">
    <property type="entry name" value="thrB"/>
    <property type="match status" value="1"/>
</dbReference>
<dbReference type="GO" id="GO:0005524">
    <property type="term" value="F:ATP binding"/>
    <property type="evidence" value="ECO:0007669"/>
    <property type="project" value="UniProtKB-UniRule"/>
</dbReference>
<evidence type="ECO:0000256" key="13">
    <source>
        <dbReference type="HAMAP-Rule" id="MF_00384"/>
    </source>
</evidence>
<dbReference type="Gene3D" id="3.30.70.890">
    <property type="entry name" value="GHMP kinase, C-terminal domain"/>
    <property type="match status" value="1"/>
</dbReference>
<evidence type="ECO:0000259" key="14">
    <source>
        <dbReference type="Pfam" id="PF00288"/>
    </source>
</evidence>
<dbReference type="InterPro" id="IPR020568">
    <property type="entry name" value="Ribosomal_Su5_D2-typ_SF"/>
</dbReference>
<comment type="pathway">
    <text evidence="1 13">Amino-acid biosynthesis; L-threonine biosynthesis; L-threonine from L-aspartate: step 4/5.</text>
</comment>
<feature type="domain" description="GHMP kinase C-terminal" evidence="15">
    <location>
        <begin position="237"/>
        <end position="300"/>
    </location>
</feature>